<evidence type="ECO:0000313" key="5">
    <source>
        <dbReference type="Proteomes" id="UP000036851"/>
    </source>
</evidence>
<dbReference type="Pfam" id="PF04754">
    <property type="entry name" value="Transposase_31"/>
    <property type="match status" value="1"/>
</dbReference>
<dbReference type="STRING" id="1560201.NG42_02465"/>
<sequence length="310" mass="35318">MGITPTPHDAVFKQFLSDRETARDFLQIHLPPSLLNRCDLDTLQLTSGSFVEDHLRAFHSDVLYSLKTDSGEGYIYCLIEHQSTEDELMAFRLMRYAIAAMQQHLKAGHKQLPLVIPIHFYHGQKSPYPHSMNWLVGFGDPELAGQIYGSDFPLVDVTVIPDDEIMTHRRMAALELLQKHIRLRDMSELLEHLVTLMSSGYTTNEQLVVLMNYIVQAGETADPESFIRELAVRSPQQKEILMTIAEKFEQKGVEKGLEKGLEKGRKEGIQDVARNMLAKGWDIEKVQEMTGLDEDEVKTLLINERQQSGI</sequence>
<dbReference type="EMBL" id="JRXF01000025">
    <property type="protein sequence ID" value="KOC91448.1"/>
    <property type="molecule type" value="Genomic_DNA"/>
</dbReference>
<evidence type="ECO:0000313" key="4">
    <source>
        <dbReference type="EMBL" id="KOC92091.1"/>
    </source>
</evidence>
<reference evidence="5 6" key="1">
    <citation type="journal article" date="2015" name="Int. J. Syst. Evol. Microbiol.">
        <title>Erwinia iniecta sp. nov., isolated from Russian wheat aphids (Diuraphis noxia).</title>
        <authorList>
            <person name="Campillo T."/>
            <person name="Luna E."/>
            <person name="Portier P."/>
            <person name="Fischer-Le Saux M."/>
            <person name="Lapitan N."/>
            <person name="Tisserat N.A."/>
            <person name="Leach J.E."/>
        </authorList>
    </citation>
    <scope>NUCLEOTIDE SEQUENCE [LARGE SCALE GENOMIC DNA]</scope>
    <source>
        <strain evidence="4 6">B120</strain>
        <strain evidence="3 5">B149</strain>
    </source>
</reference>
<dbReference type="PANTHER" id="PTHR34611">
    <property type="match status" value="1"/>
</dbReference>
<dbReference type="GO" id="GO:0006310">
    <property type="term" value="P:DNA recombination"/>
    <property type="evidence" value="ECO:0007669"/>
    <property type="project" value="TreeGrafter"/>
</dbReference>
<name>A0A0L7T7U7_9GAMM</name>
<dbReference type="RefSeq" id="WP_052897462.1">
    <property type="nucleotide sequence ID" value="NZ_JRXE01000003.1"/>
</dbReference>
<proteinExistence type="inferred from homology"/>
<evidence type="ECO:0000313" key="3">
    <source>
        <dbReference type="EMBL" id="KOC91448.1"/>
    </source>
</evidence>
<comment type="caution">
    <text evidence="3">The sequence shown here is derived from an EMBL/GenBank/DDBJ whole genome shotgun (WGS) entry which is preliminary data.</text>
</comment>
<gene>
    <name evidence="4" type="ORF">NG42_02465</name>
    <name evidence="3" type="ORF">NG43_15560</name>
</gene>
<dbReference type="OrthoDB" id="6532193at2"/>
<dbReference type="InterPro" id="IPR010106">
    <property type="entry name" value="RpnA"/>
</dbReference>
<protein>
    <submittedName>
        <fullName evidence="3">Transposase</fullName>
    </submittedName>
</protein>
<dbReference type="NCBIfam" id="TIGR01784">
    <property type="entry name" value="T_den_put_tspse"/>
    <property type="match status" value="1"/>
</dbReference>
<keyword evidence="6" id="KW-1185">Reference proteome</keyword>
<dbReference type="PATRIC" id="fig|1560201.3.peg.530"/>
<dbReference type="EMBL" id="JRXE01000003">
    <property type="protein sequence ID" value="KOC92091.1"/>
    <property type="molecule type" value="Genomic_DNA"/>
</dbReference>
<dbReference type="PANTHER" id="PTHR34611:SF4">
    <property type="entry name" value="RECOMBINATION-PROMOTING NUCLEASE PSLT051"/>
    <property type="match status" value="1"/>
</dbReference>
<organism evidence="3 5">
    <name type="scientific">Winslowiella iniecta</name>
    <dbReference type="NCBI Taxonomy" id="1560201"/>
    <lineage>
        <taxon>Bacteria</taxon>
        <taxon>Pseudomonadati</taxon>
        <taxon>Pseudomonadota</taxon>
        <taxon>Gammaproteobacteria</taxon>
        <taxon>Enterobacterales</taxon>
        <taxon>Erwiniaceae</taxon>
        <taxon>Winslowiella</taxon>
    </lineage>
</organism>
<dbReference type="AlphaFoldDB" id="A0A0L7T7U7"/>
<evidence type="ECO:0000259" key="2">
    <source>
        <dbReference type="Pfam" id="PF04754"/>
    </source>
</evidence>
<evidence type="ECO:0000313" key="6">
    <source>
        <dbReference type="Proteomes" id="UP000037088"/>
    </source>
</evidence>
<dbReference type="Proteomes" id="UP000036851">
    <property type="component" value="Unassembled WGS sequence"/>
</dbReference>
<dbReference type="InterPro" id="IPR051699">
    <property type="entry name" value="Rpn/YhgA-like_nuclease"/>
</dbReference>
<dbReference type="Proteomes" id="UP000037088">
    <property type="component" value="Unassembled WGS sequence"/>
</dbReference>
<feature type="domain" description="Transposase (putative) YhgA-like" evidence="2">
    <location>
        <begin position="6"/>
        <end position="207"/>
    </location>
</feature>
<dbReference type="InterPro" id="IPR006842">
    <property type="entry name" value="Transposase_31"/>
</dbReference>
<dbReference type="GO" id="GO:1990238">
    <property type="term" value="F:double-stranded DNA endonuclease activity"/>
    <property type="evidence" value="ECO:0007669"/>
    <property type="project" value="TreeGrafter"/>
</dbReference>
<accession>A0A0L7T7U7</accession>
<evidence type="ECO:0000256" key="1">
    <source>
        <dbReference type="ARBA" id="ARBA00009787"/>
    </source>
</evidence>
<comment type="similarity">
    <text evidence="1">Belongs to the Rpn/YhgA-like nuclease family.</text>
</comment>